<organism evidence="1 2">
    <name type="scientific">Plakobranchus ocellatus</name>
    <dbReference type="NCBI Taxonomy" id="259542"/>
    <lineage>
        <taxon>Eukaryota</taxon>
        <taxon>Metazoa</taxon>
        <taxon>Spiralia</taxon>
        <taxon>Lophotrochozoa</taxon>
        <taxon>Mollusca</taxon>
        <taxon>Gastropoda</taxon>
        <taxon>Heterobranchia</taxon>
        <taxon>Euthyneura</taxon>
        <taxon>Panpulmonata</taxon>
        <taxon>Sacoglossa</taxon>
        <taxon>Placobranchoidea</taxon>
        <taxon>Plakobranchidae</taxon>
        <taxon>Plakobranchus</taxon>
    </lineage>
</organism>
<dbReference type="Proteomes" id="UP000735302">
    <property type="component" value="Unassembled WGS sequence"/>
</dbReference>
<protein>
    <submittedName>
        <fullName evidence="1">Uncharacterized protein</fullName>
    </submittedName>
</protein>
<dbReference type="EMBL" id="BLXT01003730">
    <property type="protein sequence ID" value="GFO03754.1"/>
    <property type="molecule type" value="Genomic_DNA"/>
</dbReference>
<sequence length="210" mass="23729">MRQSHGEFRLSEAIHLRPLYFTPVCDAIHLHPTLTHLSDRGDTRSPHSTSPWCPMRFTCTPLYFTSVSDTIYLHPLYLTPVSDAIHLHPTLTHLSDRGDTRSPHSTSPWCPMRFTCTPLYLTSVSDTIYLHPLYLTSVSDTIYLHPALPHLGVRYDILAPHSTSPRCPIRHTCTHSTSPRCPIPYTCTPIYLTSLSDVIPLSPTLPHLDV</sequence>
<reference evidence="1 2" key="1">
    <citation type="journal article" date="2021" name="Elife">
        <title>Chloroplast acquisition without the gene transfer in kleptoplastic sea slugs, Plakobranchus ocellatus.</title>
        <authorList>
            <person name="Maeda T."/>
            <person name="Takahashi S."/>
            <person name="Yoshida T."/>
            <person name="Shimamura S."/>
            <person name="Takaki Y."/>
            <person name="Nagai Y."/>
            <person name="Toyoda A."/>
            <person name="Suzuki Y."/>
            <person name="Arimoto A."/>
            <person name="Ishii H."/>
            <person name="Satoh N."/>
            <person name="Nishiyama T."/>
            <person name="Hasebe M."/>
            <person name="Maruyama T."/>
            <person name="Minagawa J."/>
            <person name="Obokata J."/>
            <person name="Shigenobu S."/>
        </authorList>
    </citation>
    <scope>NUCLEOTIDE SEQUENCE [LARGE SCALE GENOMIC DNA]</scope>
</reference>
<name>A0AAV4A811_9GAST</name>
<comment type="caution">
    <text evidence="1">The sequence shown here is derived from an EMBL/GenBank/DDBJ whole genome shotgun (WGS) entry which is preliminary data.</text>
</comment>
<keyword evidence="2" id="KW-1185">Reference proteome</keyword>
<evidence type="ECO:0000313" key="2">
    <source>
        <dbReference type="Proteomes" id="UP000735302"/>
    </source>
</evidence>
<evidence type="ECO:0000313" key="1">
    <source>
        <dbReference type="EMBL" id="GFO03754.1"/>
    </source>
</evidence>
<proteinExistence type="predicted"/>
<accession>A0AAV4A811</accession>
<dbReference type="AlphaFoldDB" id="A0AAV4A811"/>
<gene>
    <name evidence="1" type="ORF">PoB_003025900</name>
</gene>